<dbReference type="Proteomes" id="UP000242770">
    <property type="component" value="Unassembled WGS sequence"/>
</dbReference>
<reference evidence="3" key="1">
    <citation type="submission" date="2014-06" db="EMBL/GenBank/DDBJ databases">
        <authorList>
            <person name="Berkman P.J."/>
        </authorList>
    </citation>
    <scope>NUCLEOTIDE SEQUENCE [LARGE SCALE GENOMIC DNA]</scope>
</reference>
<evidence type="ECO:0000313" key="2">
    <source>
        <dbReference type="EMBL" id="CDR98528.1"/>
    </source>
</evidence>
<gene>
    <name evidence="2" type="primary">SSCI01010.1</name>
</gene>
<accession>A0A0F7RTE9</accession>
<evidence type="ECO:0000313" key="3">
    <source>
        <dbReference type="Proteomes" id="UP000242770"/>
    </source>
</evidence>
<sequence length="60" mass="6515">MTYLAWEAKNTTDAQSSTETSSKQLHLKLKFADLGTSTAFASTPCGMQPRLESIFGTDCP</sequence>
<dbReference type="AlphaFoldDB" id="A0A0F7RTE9"/>
<name>A0A0F7RTE9_9BASI</name>
<keyword evidence="3" id="KW-1185">Reference proteome</keyword>
<feature type="compositionally biased region" description="Polar residues" evidence="1">
    <location>
        <begin position="9"/>
        <end position="20"/>
    </location>
</feature>
<evidence type="ECO:0000256" key="1">
    <source>
        <dbReference type="SAM" id="MobiDB-lite"/>
    </source>
</evidence>
<feature type="region of interest" description="Disordered" evidence="1">
    <location>
        <begin position="1"/>
        <end position="20"/>
    </location>
</feature>
<dbReference type="EMBL" id="CCFA01000091">
    <property type="protein sequence ID" value="CDR98528.1"/>
    <property type="molecule type" value="Genomic_DNA"/>
</dbReference>
<organism evidence="2 3">
    <name type="scientific">Sporisorium scitamineum</name>
    <dbReference type="NCBI Taxonomy" id="49012"/>
    <lineage>
        <taxon>Eukaryota</taxon>
        <taxon>Fungi</taxon>
        <taxon>Dikarya</taxon>
        <taxon>Basidiomycota</taxon>
        <taxon>Ustilaginomycotina</taxon>
        <taxon>Ustilaginomycetes</taxon>
        <taxon>Ustilaginales</taxon>
        <taxon>Ustilaginaceae</taxon>
        <taxon>Sporisorium</taxon>
    </lineage>
</organism>
<proteinExistence type="predicted"/>
<protein>
    <submittedName>
        <fullName evidence="2">Uncharacterized protein</fullName>
    </submittedName>
</protein>